<dbReference type="InterPro" id="IPR052917">
    <property type="entry name" value="Stress-Dev_Protein"/>
</dbReference>
<organism evidence="2 3">
    <name type="scientific">Pedococcus aerophilus</name>
    <dbReference type="NCBI Taxonomy" id="436356"/>
    <lineage>
        <taxon>Bacteria</taxon>
        <taxon>Bacillati</taxon>
        <taxon>Actinomycetota</taxon>
        <taxon>Actinomycetes</taxon>
        <taxon>Micrococcales</taxon>
        <taxon>Intrasporangiaceae</taxon>
        <taxon>Pedococcus</taxon>
    </lineage>
</organism>
<dbReference type="Proteomes" id="UP001501326">
    <property type="component" value="Unassembled WGS sequence"/>
</dbReference>
<dbReference type="Gene3D" id="2.30.110.10">
    <property type="entry name" value="Electron Transport, Fmn-binding Protein, Chain A"/>
    <property type="match status" value="1"/>
</dbReference>
<dbReference type="InterPro" id="IPR038725">
    <property type="entry name" value="YdaG_split_barrel_FMN-bd"/>
</dbReference>
<dbReference type="Pfam" id="PF16242">
    <property type="entry name" value="Pyrid_ox_like"/>
    <property type="match status" value="1"/>
</dbReference>
<keyword evidence="3" id="KW-1185">Reference proteome</keyword>
<dbReference type="PANTHER" id="PTHR34818:SF1">
    <property type="entry name" value="PROTEIN BLI-3"/>
    <property type="match status" value="1"/>
</dbReference>
<dbReference type="SUPFAM" id="SSF50475">
    <property type="entry name" value="FMN-binding split barrel"/>
    <property type="match status" value="1"/>
</dbReference>
<dbReference type="PANTHER" id="PTHR34818">
    <property type="entry name" value="PROTEIN BLI-3"/>
    <property type="match status" value="1"/>
</dbReference>
<feature type="domain" description="General stress protein FMN-binding split barrel" evidence="1">
    <location>
        <begin position="16"/>
        <end position="162"/>
    </location>
</feature>
<evidence type="ECO:0000259" key="1">
    <source>
        <dbReference type="Pfam" id="PF16242"/>
    </source>
</evidence>
<accession>A0ABN3UWL2</accession>
<dbReference type="EMBL" id="BAAARN010000005">
    <property type="protein sequence ID" value="GAA2739823.1"/>
    <property type="molecule type" value="Genomic_DNA"/>
</dbReference>
<evidence type="ECO:0000313" key="3">
    <source>
        <dbReference type="Proteomes" id="UP001501326"/>
    </source>
</evidence>
<comment type="caution">
    <text evidence="2">The sequence shown here is derived from an EMBL/GenBank/DDBJ whole genome shotgun (WGS) entry which is preliminary data.</text>
</comment>
<reference evidence="2 3" key="1">
    <citation type="journal article" date="2019" name="Int. J. Syst. Evol. Microbiol.">
        <title>The Global Catalogue of Microorganisms (GCM) 10K type strain sequencing project: providing services to taxonomists for standard genome sequencing and annotation.</title>
        <authorList>
            <consortium name="The Broad Institute Genomics Platform"/>
            <consortium name="The Broad Institute Genome Sequencing Center for Infectious Disease"/>
            <person name="Wu L."/>
            <person name="Ma J."/>
        </authorList>
    </citation>
    <scope>NUCLEOTIDE SEQUENCE [LARGE SCALE GENOMIC DNA]</scope>
    <source>
        <strain evidence="2 3">JCM 16378</strain>
    </source>
</reference>
<proteinExistence type="predicted"/>
<dbReference type="RefSeq" id="WP_344196315.1">
    <property type="nucleotide sequence ID" value="NZ_BAAARN010000005.1"/>
</dbReference>
<dbReference type="InterPro" id="IPR012349">
    <property type="entry name" value="Split_barrel_FMN-bd"/>
</dbReference>
<name>A0ABN3UWL2_9MICO</name>
<gene>
    <name evidence="2" type="ORF">GCM10009867_37460</name>
</gene>
<protein>
    <submittedName>
        <fullName evidence="2">Pyridoxamine 5'-phosphate oxidase family protein</fullName>
    </submittedName>
</protein>
<evidence type="ECO:0000313" key="2">
    <source>
        <dbReference type="EMBL" id="GAA2739823.1"/>
    </source>
</evidence>
<sequence>MTDSTQTTTTTTHDPDAVAKVRELVKDERTCMFTTIGPDGAIVSRPMATQDVEFDGDLWFFASASSPKVSEVQADPRVNIGYAGSSSWVSVSGTAEVVRDVAKNKELWNPFAEAWFANGPEDPDVVLLKVSSDTAEYWDTPGGRVASVIALVKSKVTGDRPDVGENETVQL</sequence>